<evidence type="ECO:0000256" key="2">
    <source>
        <dbReference type="ARBA" id="ARBA00022803"/>
    </source>
</evidence>
<reference evidence="7" key="2">
    <citation type="submission" date="2017-01" db="EMBL/GenBank/DDBJ databases">
        <authorList>
            <person name="Wang Y."/>
            <person name="White M."/>
            <person name="Kvist S."/>
            <person name="Moncalvo J.-M."/>
        </authorList>
    </citation>
    <scope>NUCLEOTIDE SEQUENCE [LARGE SCALE GENOMIC DNA]</scope>
    <source>
        <strain evidence="7">COL-18-3</strain>
    </source>
</reference>
<dbReference type="SUPFAM" id="SSF48452">
    <property type="entry name" value="TPR-like"/>
    <property type="match status" value="2"/>
</dbReference>
<dbReference type="PANTHER" id="PTHR46423:SF1">
    <property type="entry name" value="RNA POLYMERASE II-ASSOCIATED PROTEIN 3"/>
    <property type="match status" value="1"/>
</dbReference>
<dbReference type="Proteomes" id="UP000188320">
    <property type="component" value="Unassembled WGS sequence"/>
</dbReference>
<keyword evidence="1" id="KW-0677">Repeat</keyword>
<dbReference type="Pfam" id="PF07719">
    <property type="entry name" value="TPR_2"/>
    <property type="match status" value="1"/>
</dbReference>
<feature type="repeat" description="TPR" evidence="3">
    <location>
        <begin position="228"/>
        <end position="261"/>
    </location>
</feature>
<evidence type="ECO:0000313" key="6">
    <source>
        <dbReference type="EMBL" id="OMH84996.1"/>
    </source>
</evidence>
<protein>
    <submittedName>
        <fullName evidence="6">Hsp70-Hsp90 organizing protein</fullName>
    </submittedName>
</protein>
<keyword evidence="2 3" id="KW-0802">TPR repeat</keyword>
<comment type="caution">
    <text evidence="6">The sequence shown here is derived from an EMBL/GenBank/DDBJ whole genome shotgun (WGS) entry which is preliminary data.</text>
</comment>
<dbReference type="EMBL" id="LSSK01001890">
    <property type="protein sequence ID" value="OMH78572.1"/>
    <property type="molecule type" value="Genomic_DNA"/>
</dbReference>
<dbReference type="EMBL" id="LSSK01000122">
    <property type="protein sequence ID" value="OMH84996.1"/>
    <property type="molecule type" value="Genomic_DNA"/>
</dbReference>
<name>A0A1R1PVJ3_ZANCU</name>
<dbReference type="PANTHER" id="PTHR46423">
    <property type="entry name" value="RNA POLYMERASE II-ASSOCIATED PROTEIN 3"/>
    <property type="match status" value="1"/>
</dbReference>
<organism evidence="6 7">
    <name type="scientific">Zancudomyces culisetae</name>
    <name type="common">Gut fungus</name>
    <name type="synonym">Smittium culisetae</name>
    <dbReference type="NCBI Taxonomy" id="1213189"/>
    <lineage>
        <taxon>Eukaryota</taxon>
        <taxon>Fungi</taxon>
        <taxon>Fungi incertae sedis</taxon>
        <taxon>Zoopagomycota</taxon>
        <taxon>Kickxellomycotina</taxon>
        <taxon>Harpellomycetes</taxon>
        <taxon>Harpellales</taxon>
        <taxon>Legeriomycetaceae</taxon>
        <taxon>Zancudomyces</taxon>
    </lineage>
</organism>
<dbReference type="OrthoDB" id="2423701at2759"/>
<gene>
    <name evidence="6" type="ORF">AX774_g1471</name>
    <name evidence="5" type="ORF">AX774_g8031</name>
</gene>
<evidence type="ECO:0000313" key="7">
    <source>
        <dbReference type="Proteomes" id="UP000188320"/>
    </source>
</evidence>
<feature type="region of interest" description="Disordered" evidence="4">
    <location>
        <begin position="275"/>
        <end position="314"/>
    </location>
</feature>
<keyword evidence="7" id="KW-1185">Reference proteome</keyword>
<accession>A0A1R1PVJ3</accession>
<dbReference type="InterPro" id="IPR051966">
    <property type="entry name" value="RPAP3"/>
</dbReference>
<evidence type="ECO:0000256" key="3">
    <source>
        <dbReference type="PROSITE-ProRule" id="PRU00339"/>
    </source>
</evidence>
<dbReference type="InterPro" id="IPR011990">
    <property type="entry name" value="TPR-like_helical_dom_sf"/>
</dbReference>
<proteinExistence type="predicted"/>
<dbReference type="InterPro" id="IPR013105">
    <property type="entry name" value="TPR_2"/>
</dbReference>
<dbReference type="AlphaFoldDB" id="A0A1R1PVJ3"/>
<dbReference type="Gene3D" id="1.25.40.10">
    <property type="entry name" value="Tetratricopeptide repeat domain"/>
    <property type="match status" value="2"/>
</dbReference>
<reference evidence="6" key="1">
    <citation type="submission" date="2017-01" db="EMBL/GenBank/DDBJ databases">
        <authorList>
            <person name="Mah S.A."/>
            <person name="Swanson W.J."/>
            <person name="Moy G.W."/>
            <person name="Vacquier V.D."/>
        </authorList>
    </citation>
    <scope>NUCLEOTIDE SEQUENCE [LARGE SCALE GENOMIC DNA]</scope>
    <source>
        <strain evidence="6">COL-18-3</strain>
    </source>
</reference>
<evidence type="ECO:0000256" key="4">
    <source>
        <dbReference type="SAM" id="MobiDB-lite"/>
    </source>
</evidence>
<evidence type="ECO:0000256" key="1">
    <source>
        <dbReference type="ARBA" id="ARBA00022737"/>
    </source>
</evidence>
<dbReference type="InterPro" id="IPR019734">
    <property type="entry name" value="TPR_rpt"/>
</dbReference>
<dbReference type="PROSITE" id="PS50005">
    <property type="entry name" value="TPR"/>
    <property type="match status" value="1"/>
</dbReference>
<evidence type="ECO:0000313" key="5">
    <source>
        <dbReference type="EMBL" id="OMH78572.1"/>
    </source>
</evidence>
<sequence>MFSFLSQKREEIHRDSTEILADASRCLGSEDYEGALKFFDELCGLPVQSALPFLSRATCNMQLKRWKEAIKDCEKVLLFLNTEIDNKVAEGCRTIHSVALIRMAKAYKELGDLEKSNSALIKKDAIENKFKKSKTTTSKSSSETLNGEDERETAEEQREAEKCREQGNVLYKQGNIKDALVAYRKGLSFDMYNEKLHSNACLCLIKQNDLVMAGRHADQVATLQPEWAKGPYLQGRVLALQGKYFEAKEHYKKSLKLDPSNKVVKNALSDLDKNHKDDISSSTLRNRKQKANKSDNAAELSDSDDDADPSAKEKAGIRIGIPSVNTIVEYSKSFATGSGLEILAAALGILLTWAVVASSK</sequence>
<dbReference type="SMART" id="SM00028">
    <property type="entry name" value="TPR"/>
    <property type="match status" value="3"/>
</dbReference>
<dbReference type="GO" id="GO:0101031">
    <property type="term" value="C:protein folding chaperone complex"/>
    <property type="evidence" value="ECO:0007669"/>
    <property type="project" value="TreeGrafter"/>
</dbReference>
<feature type="region of interest" description="Disordered" evidence="4">
    <location>
        <begin position="132"/>
        <end position="162"/>
    </location>
</feature>